<evidence type="ECO:0000313" key="2">
    <source>
        <dbReference type="Proteomes" id="UP000324222"/>
    </source>
</evidence>
<sequence>MKEDVLDRESDITCGILWWEDVGDVEEHVGGEGAAHPEACEDHLLPPCGAIGGGPLAQDGFDGVEVKVVTVTLCHRSFADELFSN</sequence>
<proteinExistence type="predicted"/>
<gene>
    <name evidence="1" type="ORF">E2C01_076445</name>
</gene>
<reference evidence="1 2" key="1">
    <citation type="submission" date="2019-05" db="EMBL/GenBank/DDBJ databases">
        <title>Another draft genome of Portunus trituberculatus and its Hox gene families provides insights of decapod evolution.</title>
        <authorList>
            <person name="Jeong J.-H."/>
            <person name="Song I."/>
            <person name="Kim S."/>
            <person name="Choi T."/>
            <person name="Kim D."/>
            <person name="Ryu S."/>
            <person name="Kim W."/>
        </authorList>
    </citation>
    <scope>NUCLEOTIDE SEQUENCE [LARGE SCALE GENOMIC DNA]</scope>
    <source>
        <tissue evidence="1">Muscle</tissue>
    </source>
</reference>
<dbReference type="AlphaFoldDB" id="A0A5B7IBK4"/>
<name>A0A5B7IBK4_PORTR</name>
<accession>A0A5B7IBK4</accession>
<comment type="caution">
    <text evidence="1">The sequence shown here is derived from an EMBL/GenBank/DDBJ whole genome shotgun (WGS) entry which is preliminary data.</text>
</comment>
<dbReference type="Proteomes" id="UP000324222">
    <property type="component" value="Unassembled WGS sequence"/>
</dbReference>
<dbReference type="EMBL" id="VSRR010058085">
    <property type="protein sequence ID" value="MPC81810.1"/>
    <property type="molecule type" value="Genomic_DNA"/>
</dbReference>
<keyword evidence="2" id="KW-1185">Reference proteome</keyword>
<protein>
    <submittedName>
        <fullName evidence="1">Uncharacterized protein</fullName>
    </submittedName>
</protein>
<organism evidence="1 2">
    <name type="scientific">Portunus trituberculatus</name>
    <name type="common">Swimming crab</name>
    <name type="synonym">Neptunus trituberculatus</name>
    <dbReference type="NCBI Taxonomy" id="210409"/>
    <lineage>
        <taxon>Eukaryota</taxon>
        <taxon>Metazoa</taxon>
        <taxon>Ecdysozoa</taxon>
        <taxon>Arthropoda</taxon>
        <taxon>Crustacea</taxon>
        <taxon>Multicrustacea</taxon>
        <taxon>Malacostraca</taxon>
        <taxon>Eumalacostraca</taxon>
        <taxon>Eucarida</taxon>
        <taxon>Decapoda</taxon>
        <taxon>Pleocyemata</taxon>
        <taxon>Brachyura</taxon>
        <taxon>Eubrachyura</taxon>
        <taxon>Portunoidea</taxon>
        <taxon>Portunidae</taxon>
        <taxon>Portuninae</taxon>
        <taxon>Portunus</taxon>
    </lineage>
</organism>
<evidence type="ECO:0000313" key="1">
    <source>
        <dbReference type="EMBL" id="MPC81810.1"/>
    </source>
</evidence>